<dbReference type="SMART" id="SM00220">
    <property type="entry name" value="S_TKc"/>
    <property type="match status" value="1"/>
</dbReference>
<keyword evidence="6 12" id="KW-0547">Nucleotide-binding</keyword>
<evidence type="ECO:0000256" key="4">
    <source>
        <dbReference type="ARBA" id="ARBA00022553"/>
    </source>
</evidence>
<dbReference type="InterPro" id="IPR050494">
    <property type="entry name" value="Ser_Thr_dual-spec_kinase"/>
</dbReference>
<comment type="catalytic activity">
    <reaction evidence="11">
        <text>L-tyrosyl-[protein] + ATP = O-phospho-L-tyrosyl-[protein] + ADP + H(+)</text>
        <dbReference type="Rhea" id="RHEA:10596"/>
        <dbReference type="Rhea" id="RHEA-COMP:10136"/>
        <dbReference type="Rhea" id="RHEA-COMP:20101"/>
        <dbReference type="ChEBI" id="CHEBI:15378"/>
        <dbReference type="ChEBI" id="CHEBI:30616"/>
        <dbReference type="ChEBI" id="CHEBI:46858"/>
        <dbReference type="ChEBI" id="CHEBI:61978"/>
        <dbReference type="ChEBI" id="CHEBI:456216"/>
        <dbReference type="EC" id="2.7.12.1"/>
    </reaction>
</comment>
<reference evidence="14" key="1">
    <citation type="submission" date="2021-09" db="EMBL/GenBank/DDBJ databases">
        <authorList>
            <consortium name="AG Swart"/>
            <person name="Singh M."/>
            <person name="Singh A."/>
            <person name="Seah K."/>
            <person name="Emmerich C."/>
        </authorList>
    </citation>
    <scope>NUCLEOTIDE SEQUENCE</scope>
    <source>
        <strain evidence="14">ATCC30299</strain>
    </source>
</reference>
<evidence type="ECO:0000256" key="10">
    <source>
        <dbReference type="ARBA" id="ARBA00049308"/>
    </source>
</evidence>
<dbReference type="GO" id="GO:0004712">
    <property type="term" value="F:protein serine/threonine/tyrosine kinase activity"/>
    <property type="evidence" value="ECO:0007669"/>
    <property type="project" value="UniProtKB-EC"/>
</dbReference>
<dbReference type="GO" id="GO:0005737">
    <property type="term" value="C:cytoplasm"/>
    <property type="evidence" value="ECO:0007669"/>
    <property type="project" value="TreeGrafter"/>
</dbReference>
<proteinExistence type="inferred from homology"/>
<dbReference type="Gene3D" id="3.30.200.20">
    <property type="entry name" value="Phosphorylase Kinase, domain 1"/>
    <property type="match status" value="1"/>
</dbReference>
<dbReference type="EC" id="2.7.12.1" evidence="2"/>
<evidence type="ECO:0000256" key="8">
    <source>
        <dbReference type="ARBA" id="ARBA00022840"/>
    </source>
</evidence>
<dbReference type="SUPFAM" id="SSF56112">
    <property type="entry name" value="Protein kinase-like (PK-like)"/>
    <property type="match status" value="1"/>
</dbReference>
<dbReference type="Pfam" id="PF00069">
    <property type="entry name" value="Pkinase"/>
    <property type="match status" value="1"/>
</dbReference>
<dbReference type="PROSITE" id="PS50011">
    <property type="entry name" value="PROTEIN_KINASE_DOM"/>
    <property type="match status" value="1"/>
</dbReference>
<comment type="caution">
    <text evidence="14">The sequence shown here is derived from an EMBL/GenBank/DDBJ whole genome shotgun (WGS) entry which is preliminary data.</text>
</comment>
<dbReference type="PANTHER" id="PTHR24058:SF22">
    <property type="entry name" value="DUAL SPECIFICITY TYROSINE-PHOSPHORYLATION-REGULATED KINASE 4"/>
    <property type="match status" value="1"/>
</dbReference>
<dbReference type="PROSITE" id="PS00107">
    <property type="entry name" value="PROTEIN_KINASE_ATP"/>
    <property type="match status" value="1"/>
</dbReference>
<name>A0AAU9K5A8_9CILI</name>
<organism evidence="14 15">
    <name type="scientific">Blepharisma stoltei</name>
    <dbReference type="NCBI Taxonomy" id="1481888"/>
    <lineage>
        <taxon>Eukaryota</taxon>
        <taxon>Sar</taxon>
        <taxon>Alveolata</taxon>
        <taxon>Ciliophora</taxon>
        <taxon>Postciliodesmatophora</taxon>
        <taxon>Heterotrichea</taxon>
        <taxon>Heterotrichida</taxon>
        <taxon>Blepharismidae</taxon>
        <taxon>Blepharisma</taxon>
    </lineage>
</organism>
<dbReference type="PROSITE" id="PS00108">
    <property type="entry name" value="PROTEIN_KINASE_ST"/>
    <property type="match status" value="1"/>
</dbReference>
<comment type="similarity">
    <text evidence="1">Belongs to the protein kinase superfamily. CMGC Ser/Thr protein kinase family. MNB/DYRK subfamily.</text>
</comment>
<keyword evidence="3" id="KW-0723">Serine/threonine-protein kinase</keyword>
<evidence type="ECO:0000256" key="11">
    <source>
        <dbReference type="ARBA" id="ARBA00051680"/>
    </source>
</evidence>
<evidence type="ECO:0000259" key="13">
    <source>
        <dbReference type="PROSITE" id="PS50011"/>
    </source>
</evidence>
<dbReference type="Gene3D" id="1.10.510.10">
    <property type="entry name" value="Transferase(Phosphotransferase) domain 1"/>
    <property type="match status" value="1"/>
</dbReference>
<keyword evidence="5" id="KW-0808">Transferase</keyword>
<keyword evidence="4" id="KW-0597">Phosphoprotein</keyword>
<evidence type="ECO:0000256" key="5">
    <source>
        <dbReference type="ARBA" id="ARBA00022679"/>
    </source>
</evidence>
<dbReference type="Gene3D" id="3.30.10.30">
    <property type="entry name" value="DYRK"/>
    <property type="match status" value="1"/>
</dbReference>
<dbReference type="FunFam" id="1.10.510.10:FF:000380">
    <property type="entry name" value="Serine/threonine-protein kinase ppk15"/>
    <property type="match status" value="1"/>
</dbReference>
<feature type="binding site" evidence="12">
    <location>
        <position position="243"/>
    </location>
    <ligand>
        <name>ATP</name>
        <dbReference type="ChEBI" id="CHEBI:30616"/>
    </ligand>
</feature>
<evidence type="ECO:0000256" key="1">
    <source>
        <dbReference type="ARBA" id="ARBA00008867"/>
    </source>
</evidence>
<protein>
    <recommendedName>
        <fullName evidence="2">dual-specificity kinase</fullName>
        <ecNumber evidence="2">2.7.12.1</ecNumber>
    </recommendedName>
</protein>
<dbReference type="Proteomes" id="UP001162131">
    <property type="component" value="Unassembled WGS sequence"/>
</dbReference>
<dbReference type="InterPro" id="IPR008271">
    <property type="entry name" value="Ser/Thr_kinase_AS"/>
</dbReference>
<keyword evidence="8 12" id="KW-0067">ATP-binding</keyword>
<gene>
    <name evidence="14" type="ORF">BSTOLATCC_MIC59495</name>
</gene>
<dbReference type="GO" id="GO:0004674">
    <property type="term" value="F:protein serine/threonine kinase activity"/>
    <property type="evidence" value="ECO:0007669"/>
    <property type="project" value="UniProtKB-KW"/>
</dbReference>
<evidence type="ECO:0000313" key="14">
    <source>
        <dbReference type="EMBL" id="CAG9333679.1"/>
    </source>
</evidence>
<dbReference type="PANTHER" id="PTHR24058">
    <property type="entry name" value="DUAL SPECIFICITY PROTEIN KINASE"/>
    <property type="match status" value="1"/>
</dbReference>
<dbReference type="GO" id="GO:0005856">
    <property type="term" value="C:cytoskeleton"/>
    <property type="evidence" value="ECO:0007669"/>
    <property type="project" value="TreeGrafter"/>
</dbReference>
<evidence type="ECO:0000313" key="15">
    <source>
        <dbReference type="Proteomes" id="UP001162131"/>
    </source>
</evidence>
<comment type="catalytic activity">
    <reaction evidence="9">
        <text>L-seryl-[protein] + ATP = O-phospho-L-seryl-[protein] + ADP + H(+)</text>
        <dbReference type="Rhea" id="RHEA:17989"/>
        <dbReference type="Rhea" id="RHEA-COMP:9863"/>
        <dbReference type="Rhea" id="RHEA-COMP:11604"/>
        <dbReference type="ChEBI" id="CHEBI:15378"/>
        <dbReference type="ChEBI" id="CHEBI:29999"/>
        <dbReference type="ChEBI" id="CHEBI:30616"/>
        <dbReference type="ChEBI" id="CHEBI:83421"/>
        <dbReference type="ChEBI" id="CHEBI:456216"/>
        <dbReference type="EC" id="2.7.12.1"/>
    </reaction>
</comment>
<comment type="catalytic activity">
    <reaction evidence="10">
        <text>L-threonyl-[protein] + ATP = O-phospho-L-threonyl-[protein] + ADP + H(+)</text>
        <dbReference type="Rhea" id="RHEA:46608"/>
        <dbReference type="Rhea" id="RHEA-COMP:11060"/>
        <dbReference type="Rhea" id="RHEA-COMP:11605"/>
        <dbReference type="ChEBI" id="CHEBI:15378"/>
        <dbReference type="ChEBI" id="CHEBI:30013"/>
        <dbReference type="ChEBI" id="CHEBI:30616"/>
        <dbReference type="ChEBI" id="CHEBI:61977"/>
        <dbReference type="ChEBI" id="CHEBI:456216"/>
        <dbReference type="EC" id="2.7.12.1"/>
    </reaction>
</comment>
<sequence>MNGASPRSKIAKLKLIVQSPKNQTLNLSVLTLSSRRAKQQKSFDLPSSNTKRINKTFIHHAHKKNSSMFSPKKELILPMLIDTTANSNNASLQSNKKLNFSKRRVSLPNSDCLDIEMPAIDKLTPNIKSRSPCTDPIQIFENLDLPITAATALQLFSANMSLYEQGEILECKSIWFLGLGAKKLKSALNAPNNGMDDERGDYKLTIGDHIAYRYEIKDILGKGSFGQVCKCFDHKLQDYIAIKIIRNKRRFHRQAIVEVRVLEHIKEHDPDGFSNAIHLKDHFIFRKHLCISFELLSINLYELMKSNSFQGFSLSLIRRFALQLLYCLKFTYDHKIVHCDLKPENILLKQSDKSGLKVIDFGSACFEDEKIYTYIQSRFYRAPEIILGIEYTTAIDMWSFGCVLAELFLGYPLFPGESEAEQLLCIMEIRGLPPAKILEISTRKSLFFDNDDKPKIASNSKGRVRYPATKNLVEKMRCSDNQFVDLVDKCLSWDPEDRITPAEALEHPWIIESMKAFASQRRRNRSKADWTSQ</sequence>
<keyword evidence="15" id="KW-1185">Reference proteome</keyword>
<evidence type="ECO:0000256" key="7">
    <source>
        <dbReference type="ARBA" id="ARBA00022777"/>
    </source>
</evidence>
<evidence type="ECO:0000256" key="9">
    <source>
        <dbReference type="ARBA" id="ARBA00049003"/>
    </source>
</evidence>
<evidence type="ECO:0000256" key="3">
    <source>
        <dbReference type="ARBA" id="ARBA00022527"/>
    </source>
</evidence>
<dbReference type="GO" id="GO:0005524">
    <property type="term" value="F:ATP binding"/>
    <property type="evidence" value="ECO:0007669"/>
    <property type="project" value="UniProtKB-UniRule"/>
</dbReference>
<dbReference type="InterPro" id="IPR011009">
    <property type="entry name" value="Kinase-like_dom_sf"/>
</dbReference>
<keyword evidence="7" id="KW-0418">Kinase</keyword>
<dbReference type="CDD" id="cd14210">
    <property type="entry name" value="PKc_DYRK"/>
    <property type="match status" value="1"/>
</dbReference>
<dbReference type="AlphaFoldDB" id="A0AAU9K5A8"/>
<dbReference type="EMBL" id="CAJZBQ010000057">
    <property type="protein sequence ID" value="CAG9333679.1"/>
    <property type="molecule type" value="Genomic_DNA"/>
</dbReference>
<dbReference type="InterPro" id="IPR042521">
    <property type="entry name" value="DYRK"/>
</dbReference>
<dbReference type="InterPro" id="IPR000719">
    <property type="entry name" value="Prot_kinase_dom"/>
</dbReference>
<evidence type="ECO:0000256" key="12">
    <source>
        <dbReference type="PROSITE-ProRule" id="PRU10141"/>
    </source>
</evidence>
<evidence type="ECO:0000256" key="6">
    <source>
        <dbReference type="ARBA" id="ARBA00022741"/>
    </source>
</evidence>
<feature type="domain" description="Protein kinase" evidence="13">
    <location>
        <begin position="214"/>
        <end position="510"/>
    </location>
</feature>
<dbReference type="InterPro" id="IPR017441">
    <property type="entry name" value="Protein_kinase_ATP_BS"/>
</dbReference>
<evidence type="ECO:0000256" key="2">
    <source>
        <dbReference type="ARBA" id="ARBA00013203"/>
    </source>
</evidence>
<accession>A0AAU9K5A8</accession>